<evidence type="ECO:0000313" key="5">
    <source>
        <dbReference type="EMBL" id="QTZ90531.1"/>
    </source>
</evidence>
<dbReference type="Proteomes" id="UP000009036">
    <property type="component" value="Chromosome"/>
</dbReference>
<feature type="domain" description="Peptidoglycan binding-like" evidence="2">
    <location>
        <begin position="111"/>
        <end position="147"/>
    </location>
</feature>
<reference evidence="4" key="1">
    <citation type="journal article" date="2012" name="J. Bacteriol.">
        <title>Genome Sequence of Streptomyces auratus Strain AGR0001, a Phoslactomycin-Producing Actinomycete.</title>
        <authorList>
            <person name="Han X."/>
            <person name="Li M."/>
            <person name="Ding Z."/>
            <person name="Zhao J."/>
            <person name="Ji K."/>
            <person name="Wen M."/>
            <person name="Lu T."/>
        </authorList>
    </citation>
    <scope>NUCLEOTIDE SEQUENCE [LARGE SCALE GENOMIC DNA]</scope>
    <source>
        <strain evidence="4">AGR0001</strain>
    </source>
</reference>
<dbReference type="Gene3D" id="1.10.101.10">
    <property type="entry name" value="PGBD-like superfamily/PGBD"/>
    <property type="match status" value="2"/>
</dbReference>
<gene>
    <name evidence="5" type="ORF">SU9_002860</name>
    <name evidence="4" type="ORF">SU9_25344</name>
</gene>
<protein>
    <submittedName>
        <fullName evidence="4">Penicillin-resistant DD-carboxypeptidase</fullName>
    </submittedName>
    <submittedName>
        <fullName evidence="5">Peptidoglycan-binding protein</fullName>
    </submittedName>
</protein>
<accession>J1S011</accession>
<feature type="domain" description="Peptidoglycan binding-like" evidence="2">
    <location>
        <begin position="43"/>
        <end position="95"/>
    </location>
</feature>
<keyword evidence="4" id="KW-0378">Hydrolase</keyword>
<dbReference type="SUPFAM" id="SSF54001">
    <property type="entry name" value="Cysteine proteinases"/>
    <property type="match status" value="1"/>
</dbReference>
<sequence>MRRSRRAAVGLLTAAVAAGALAVVPGQASAAISSTVRPAAASSQIKLAQRDLNGLAYNAGGVDGVGGPKTKAATQSFQSDRCLGVDGVIGPQTLAGLTSVVKQVQAKAGAPANGDYGTPTTSAVKSYQAAHHLSADGIAGEQTMKAMGIERLVKSCHATTGLRARIVKTAKSQIGVTADSHKCVPGKPYSVCDEWCAAFATWVWRQSGADIPFLSYVPRVYDWAVAHHRWVGTSGLGTAKPGDLIIFGSAHNRYHIGVVDQVSGGSVRVISGNTSNPARPGQHGVYDKSYPLSGSVFYGLVRP</sequence>
<dbReference type="EMBL" id="AJGV01000155">
    <property type="protein sequence ID" value="EJJ04147.1"/>
    <property type="molecule type" value="Genomic_DNA"/>
</dbReference>
<dbReference type="Pfam" id="PF01471">
    <property type="entry name" value="PG_binding_1"/>
    <property type="match status" value="2"/>
</dbReference>
<dbReference type="AlphaFoldDB" id="J1S011"/>
<dbReference type="eggNOG" id="COG3409">
    <property type="taxonomic scope" value="Bacteria"/>
</dbReference>
<dbReference type="eggNOG" id="COG0791">
    <property type="taxonomic scope" value="Bacteria"/>
</dbReference>
<dbReference type="InterPro" id="IPR002477">
    <property type="entry name" value="Peptidoglycan-bd-like"/>
</dbReference>
<feature type="domain" description="Peptidase C51" evidence="3">
    <location>
        <begin position="194"/>
        <end position="273"/>
    </location>
</feature>
<feature type="chain" id="PRO_5038286678" evidence="1">
    <location>
        <begin position="23"/>
        <end position="303"/>
    </location>
</feature>
<organism evidence="4">
    <name type="scientific">Streptomyces auratus AGR0001</name>
    <dbReference type="NCBI Taxonomy" id="1160718"/>
    <lineage>
        <taxon>Bacteria</taxon>
        <taxon>Bacillati</taxon>
        <taxon>Actinomycetota</taxon>
        <taxon>Actinomycetes</taxon>
        <taxon>Kitasatosporales</taxon>
        <taxon>Streptomycetaceae</taxon>
        <taxon>Streptomyces</taxon>
    </lineage>
</organism>
<dbReference type="InterPro" id="IPR036366">
    <property type="entry name" value="PGBDSf"/>
</dbReference>
<dbReference type="Gene3D" id="3.90.1720.10">
    <property type="entry name" value="endopeptidase domain like (from Nostoc punctiforme)"/>
    <property type="match status" value="1"/>
</dbReference>
<dbReference type="SUPFAM" id="SSF47090">
    <property type="entry name" value="PGBD-like"/>
    <property type="match status" value="2"/>
</dbReference>
<evidence type="ECO:0000259" key="2">
    <source>
        <dbReference type="Pfam" id="PF01471"/>
    </source>
</evidence>
<keyword evidence="4" id="KW-0645">Protease</keyword>
<dbReference type="InterPro" id="IPR038765">
    <property type="entry name" value="Papain-like_cys_pep_sf"/>
</dbReference>
<feature type="signal peptide" evidence="1">
    <location>
        <begin position="1"/>
        <end position="22"/>
    </location>
</feature>
<dbReference type="PROSITE" id="PS51318">
    <property type="entry name" value="TAT"/>
    <property type="match status" value="1"/>
</dbReference>
<dbReference type="PATRIC" id="fig|1160718.3.peg.5129"/>
<dbReference type="HOGENOM" id="CLU_921080_0_0_11"/>
<evidence type="ECO:0000313" key="4">
    <source>
        <dbReference type="EMBL" id="EJJ04147.1"/>
    </source>
</evidence>
<dbReference type="InterPro" id="IPR007921">
    <property type="entry name" value="CHAP_dom"/>
</dbReference>
<keyword evidence="4" id="KW-0121">Carboxypeptidase</keyword>
<dbReference type="KEGG" id="sauh:SU9_002860"/>
<proteinExistence type="predicted"/>
<dbReference type="STRING" id="1160718.SU9_25344"/>
<reference evidence="5" key="2">
    <citation type="submission" date="2021-04" db="EMBL/GenBank/DDBJ databases">
        <authorList>
            <person name="Wen M.-L."/>
            <person name="Han X.-L."/>
            <person name="Xiong J."/>
        </authorList>
    </citation>
    <scope>NUCLEOTIDE SEQUENCE</scope>
    <source>
        <strain evidence="5">AGR0001</strain>
    </source>
</reference>
<dbReference type="InterPro" id="IPR036365">
    <property type="entry name" value="PGBD-like_sf"/>
</dbReference>
<keyword evidence="6" id="KW-1185">Reference proteome</keyword>
<dbReference type="InterPro" id="IPR006311">
    <property type="entry name" value="TAT_signal"/>
</dbReference>
<evidence type="ECO:0000256" key="1">
    <source>
        <dbReference type="SAM" id="SignalP"/>
    </source>
</evidence>
<dbReference type="GO" id="GO:0004180">
    <property type="term" value="F:carboxypeptidase activity"/>
    <property type="evidence" value="ECO:0007669"/>
    <property type="project" value="UniProtKB-KW"/>
</dbReference>
<dbReference type="RefSeq" id="WP_006606576.1">
    <property type="nucleotide sequence ID" value="NZ_CP072931.1"/>
</dbReference>
<dbReference type="EMBL" id="CP072931">
    <property type="protein sequence ID" value="QTZ90531.1"/>
    <property type="molecule type" value="Genomic_DNA"/>
</dbReference>
<dbReference type="Pfam" id="PF05257">
    <property type="entry name" value="CHAP"/>
    <property type="match status" value="1"/>
</dbReference>
<evidence type="ECO:0000259" key="3">
    <source>
        <dbReference type="Pfam" id="PF05257"/>
    </source>
</evidence>
<evidence type="ECO:0000313" key="6">
    <source>
        <dbReference type="Proteomes" id="UP000009036"/>
    </source>
</evidence>
<dbReference type="OrthoDB" id="9815928at2"/>
<name>J1S011_9ACTN</name>
<keyword evidence="1" id="KW-0732">Signal</keyword>